<sequence>MQIDNVVLWGVLLPEPVGIPVNPLGLQAVARQDKNN</sequence>
<name>B3PI12_CELJU</name>
<proteinExistence type="predicted"/>
<accession>B3PI12</accession>
<evidence type="ECO:0000313" key="2">
    <source>
        <dbReference type="Proteomes" id="UP000001036"/>
    </source>
</evidence>
<gene>
    <name evidence="1" type="ordered locus">CJA_0351</name>
</gene>
<dbReference type="STRING" id="498211.CJA_0351"/>
<dbReference type="AlphaFoldDB" id="B3PI12"/>
<dbReference type="EMBL" id="CP000934">
    <property type="protein sequence ID" value="ACE84033.1"/>
    <property type="molecule type" value="Genomic_DNA"/>
</dbReference>
<keyword evidence="2" id="KW-1185">Reference proteome</keyword>
<dbReference type="KEGG" id="cja:CJA_0351"/>
<protein>
    <submittedName>
        <fullName evidence="1">Uncharacterized protein</fullName>
    </submittedName>
</protein>
<dbReference type="Proteomes" id="UP000001036">
    <property type="component" value="Chromosome"/>
</dbReference>
<dbReference type="HOGENOM" id="CLU_3355247_0_0_6"/>
<evidence type="ECO:0000313" key="1">
    <source>
        <dbReference type="EMBL" id="ACE84033.1"/>
    </source>
</evidence>
<organism evidence="1 2">
    <name type="scientific">Cellvibrio japonicus (strain Ueda107)</name>
    <name type="common">Pseudomonas fluorescens subsp. cellulosa</name>
    <dbReference type="NCBI Taxonomy" id="498211"/>
    <lineage>
        <taxon>Bacteria</taxon>
        <taxon>Pseudomonadati</taxon>
        <taxon>Pseudomonadota</taxon>
        <taxon>Gammaproteobacteria</taxon>
        <taxon>Cellvibrionales</taxon>
        <taxon>Cellvibrionaceae</taxon>
        <taxon>Cellvibrio</taxon>
    </lineage>
</organism>
<reference evidence="1 2" key="1">
    <citation type="journal article" date="2008" name="J. Bacteriol.">
        <title>Insights into plant cell wall degradation from the genome sequence of the soil bacterium Cellvibrio japonicus.</title>
        <authorList>
            <person name="Deboy R.T."/>
            <person name="Mongodin E.F."/>
            <person name="Fouts D.E."/>
            <person name="Tailford L.E."/>
            <person name="Khouri H."/>
            <person name="Emerson J.B."/>
            <person name="Mohamoud Y."/>
            <person name="Watkins K."/>
            <person name="Henrissat B."/>
            <person name="Gilbert H.J."/>
            <person name="Nelson K.E."/>
        </authorList>
    </citation>
    <scope>NUCLEOTIDE SEQUENCE [LARGE SCALE GENOMIC DNA]</scope>
    <source>
        <strain evidence="1 2">Ueda107</strain>
    </source>
</reference>